<evidence type="ECO:0000256" key="3">
    <source>
        <dbReference type="ARBA" id="ARBA00022927"/>
    </source>
</evidence>
<feature type="compositionally biased region" description="Low complexity" evidence="5">
    <location>
        <begin position="337"/>
        <end position="353"/>
    </location>
</feature>
<evidence type="ECO:0000313" key="8">
    <source>
        <dbReference type="Ensembl" id="ENSSANP00000040720.1"/>
    </source>
</evidence>
<dbReference type="InterPro" id="IPR002014">
    <property type="entry name" value="VHS_dom"/>
</dbReference>
<name>A0A671N462_9TELE</name>
<dbReference type="Gene3D" id="1.20.58.160">
    <property type="match status" value="1"/>
</dbReference>
<dbReference type="GO" id="GO:0035091">
    <property type="term" value="F:phosphatidylinositol binding"/>
    <property type="evidence" value="ECO:0007669"/>
    <property type="project" value="InterPro"/>
</dbReference>
<dbReference type="CTD" id="100535615"/>
<accession>A0A671N462</accession>
<evidence type="ECO:0000256" key="2">
    <source>
        <dbReference type="ARBA" id="ARBA00022448"/>
    </source>
</evidence>
<protein>
    <recommendedName>
        <fullName evidence="10">Target of myb1 like 2 membrane trafficking protein</fullName>
    </recommendedName>
</protein>
<dbReference type="FunFam" id="1.20.58.160:FF:000001">
    <property type="entry name" value="TOM1-like protein 2 isoform X1"/>
    <property type="match status" value="1"/>
</dbReference>
<dbReference type="GeneID" id="107662506"/>
<evidence type="ECO:0000259" key="7">
    <source>
        <dbReference type="PROSITE" id="PS50909"/>
    </source>
</evidence>
<dbReference type="Pfam" id="PF03127">
    <property type="entry name" value="GAT"/>
    <property type="match status" value="1"/>
</dbReference>
<comment type="similarity">
    <text evidence="1 4">Belongs to the TOM1 family.</text>
</comment>
<dbReference type="GO" id="GO:0016020">
    <property type="term" value="C:membrane"/>
    <property type="evidence" value="ECO:0007669"/>
    <property type="project" value="TreeGrafter"/>
</dbReference>
<reference evidence="8" key="1">
    <citation type="submission" date="2025-05" db="UniProtKB">
        <authorList>
            <consortium name="Ensembl"/>
        </authorList>
    </citation>
    <scope>IDENTIFICATION</scope>
</reference>
<keyword evidence="3 4" id="KW-0653">Protein transport</keyword>
<dbReference type="GO" id="GO:0015031">
    <property type="term" value="P:protein transport"/>
    <property type="evidence" value="ECO:0007669"/>
    <property type="project" value="UniProtKB-UniRule"/>
</dbReference>
<dbReference type="GO" id="GO:0005768">
    <property type="term" value="C:endosome"/>
    <property type="evidence" value="ECO:0007669"/>
    <property type="project" value="TreeGrafter"/>
</dbReference>
<dbReference type="InterPro" id="IPR014645">
    <property type="entry name" value="TOM1"/>
</dbReference>
<evidence type="ECO:0008006" key="10">
    <source>
        <dbReference type="Google" id="ProtNLM"/>
    </source>
</evidence>
<dbReference type="PROSITE" id="PS50909">
    <property type="entry name" value="GAT"/>
    <property type="match status" value="1"/>
</dbReference>
<dbReference type="SMART" id="SM00288">
    <property type="entry name" value="VHS"/>
    <property type="match status" value="1"/>
</dbReference>
<dbReference type="GO" id="GO:0043130">
    <property type="term" value="F:ubiquitin binding"/>
    <property type="evidence" value="ECO:0007669"/>
    <property type="project" value="InterPro"/>
</dbReference>
<keyword evidence="9" id="KW-1185">Reference proteome</keyword>
<evidence type="ECO:0000313" key="9">
    <source>
        <dbReference type="Proteomes" id="UP000472260"/>
    </source>
</evidence>
<dbReference type="InterPro" id="IPR004152">
    <property type="entry name" value="GAT_dom"/>
</dbReference>
<dbReference type="GO" id="GO:0007165">
    <property type="term" value="P:signal transduction"/>
    <property type="evidence" value="ECO:0007669"/>
    <property type="project" value="TreeGrafter"/>
</dbReference>
<dbReference type="SUPFAM" id="SSF89009">
    <property type="entry name" value="GAT-like domain"/>
    <property type="match status" value="1"/>
</dbReference>
<dbReference type="Gene3D" id="1.25.40.90">
    <property type="match status" value="1"/>
</dbReference>
<organism evidence="8 9">
    <name type="scientific">Sinocyclocheilus anshuiensis</name>
    <dbReference type="NCBI Taxonomy" id="1608454"/>
    <lineage>
        <taxon>Eukaryota</taxon>
        <taxon>Metazoa</taxon>
        <taxon>Chordata</taxon>
        <taxon>Craniata</taxon>
        <taxon>Vertebrata</taxon>
        <taxon>Euteleostomi</taxon>
        <taxon>Actinopterygii</taxon>
        <taxon>Neopterygii</taxon>
        <taxon>Teleostei</taxon>
        <taxon>Ostariophysi</taxon>
        <taxon>Cypriniformes</taxon>
        <taxon>Cyprinidae</taxon>
        <taxon>Cyprininae</taxon>
        <taxon>Sinocyclocheilus</taxon>
    </lineage>
</organism>
<dbReference type="Pfam" id="PF00790">
    <property type="entry name" value="VHS"/>
    <property type="match status" value="1"/>
</dbReference>
<dbReference type="InterPro" id="IPR038425">
    <property type="entry name" value="GAT_sf"/>
</dbReference>
<dbReference type="PANTHER" id="PTHR13856">
    <property type="entry name" value="VHS DOMAIN CONTAINING PROTEIN FAMILY"/>
    <property type="match status" value="1"/>
</dbReference>
<dbReference type="PROSITE" id="PS50179">
    <property type="entry name" value="VHS"/>
    <property type="match status" value="1"/>
</dbReference>
<dbReference type="Ensembl" id="ENSSANT00000043356.1">
    <property type="protein sequence ID" value="ENSSANP00000040717.1"/>
    <property type="gene ID" value="ENSSANG00000020720.1"/>
</dbReference>
<keyword evidence="2 4" id="KW-0813">Transport</keyword>
<evidence type="ECO:0000256" key="5">
    <source>
        <dbReference type="SAM" id="MobiDB-lite"/>
    </source>
</evidence>
<dbReference type="SUPFAM" id="SSF48464">
    <property type="entry name" value="ENTH/VHS domain"/>
    <property type="match status" value="1"/>
</dbReference>
<dbReference type="Ensembl" id="ENSSANT00000043359.1">
    <property type="protein sequence ID" value="ENSSANP00000040720.1"/>
    <property type="gene ID" value="ENSSANG00000020720.1"/>
</dbReference>
<dbReference type="PANTHER" id="PTHR13856:SF31">
    <property type="entry name" value="TOM1-LIKE PROTEIN 2"/>
    <property type="match status" value="1"/>
</dbReference>
<feature type="domain" description="VHS" evidence="6">
    <location>
        <begin position="20"/>
        <end position="152"/>
    </location>
</feature>
<evidence type="ECO:0000256" key="4">
    <source>
        <dbReference type="PIRNR" id="PIRNR036948"/>
    </source>
</evidence>
<dbReference type="FunFam" id="1.25.40.90:FF:000003">
    <property type="entry name" value="TOM1-like protein 2 isoform X1"/>
    <property type="match status" value="1"/>
</dbReference>
<sequence length="504" mass="55001">MEFLLGNPYSTPVGQCIEKATDGSLQNEDWTLNMEICDIINETEEGPKDAMRAVKKRLSGNRNFREVMLALTVLETCVKNCGHRFHVHIANRDFIEGVLVKIITPKTNPPAIVQDKVLSLIQAWADAFRSSPDLTGVVHIYEELKRKGVEFPMADLDALSPIHTPQRGVPEVDPGTHKYRAPAQPNTASQTGPRPAAAATADFNPTQIPPVSGPITANPEQIARLRSELDVVRGNIKVMSEMLTELVPGQEDASDLELLQELNRTCRAMQHRVVELISRVSNEEVTEELLHINDDLNNSFLRYERYERYRVGRAAQNNGVLNEASEEDNLIDLGPASPAVVTPRVSTTPTSTLRPPPPAAAAPALAAAASLSTQLAGLEVGADSVTGTLSSLTAHNPQDDFDMFAHTRSSSLADQRKNVKYEEPQALVGLASALDIRQQNATGKGEEAEEGVTSEEFDKFLEERAKSADQASPLAPAGEPRPPVSSSSSNRRRTQQTEDNLFAL</sequence>
<feature type="region of interest" description="Disordered" evidence="5">
    <location>
        <begin position="439"/>
        <end position="504"/>
    </location>
</feature>
<evidence type="ECO:0000256" key="1">
    <source>
        <dbReference type="ARBA" id="ARBA00007708"/>
    </source>
</evidence>
<feature type="region of interest" description="Disordered" evidence="5">
    <location>
        <begin position="332"/>
        <end position="360"/>
    </location>
</feature>
<dbReference type="Proteomes" id="UP000472260">
    <property type="component" value="Unassembled WGS sequence"/>
</dbReference>
<dbReference type="InterPro" id="IPR008942">
    <property type="entry name" value="ENTH_VHS"/>
</dbReference>
<dbReference type="PIRSF" id="PIRSF036948">
    <property type="entry name" value="TOM1"/>
    <property type="match status" value="1"/>
</dbReference>
<gene>
    <name evidence="8" type="primary">tom1l2</name>
</gene>
<feature type="region of interest" description="Disordered" evidence="5">
    <location>
        <begin position="162"/>
        <end position="215"/>
    </location>
</feature>
<proteinExistence type="inferred from homology"/>
<evidence type="ECO:0000259" key="6">
    <source>
        <dbReference type="PROSITE" id="PS50179"/>
    </source>
</evidence>
<feature type="domain" description="GAT" evidence="7">
    <location>
        <begin position="220"/>
        <end position="308"/>
    </location>
</feature>
<dbReference type="AlphaFoldDB" id="A0A671N462"/>
<feature type="compositionally biased region" description="Basic and acidic residues" evidence="5">
    <location>
        <begin position="456"/>
        <end position="467"/>
    </location>
</feature>
<dbReference type="GO" id="GO:0030276">
    <property type="term" value="F:clathrin binding"/>
    <property type="evidence" value="ECO:0007669"/>
    <property type="project" value="TreeGrafter"/>
</dbReference>